<evidence type="ECO:0000256" key="1">
    <source>
        <dbReference type="SAM" id="Coils"/>
    </source>
</evidence>
<dbReference type="EMBL" id="UPPP01000054">
    <property type="protein sequence ID" value="VBB05311.1"/>
    <property type="molecule type" value="Genomic_DNA"/>
</dbReference>
<evidence type="ECO:0000313" key="2">
    <source>
        <dbReference type="EMBL" id="VBB05311.1"/>
    </source>
</evidence>
<evidence type="ECO:0000313" key="3">
    <source>
        <dbReference type="Proteomes" id="UP000277811"/>
    </source>
</evidence>
<gene>
    <name evidence="2" type="ORF">LUCI_0518</name>
</gene>
<dbReference type="OrthoDB" id="9780343at2"/>
<dbReference type="Gene3D" id="1.25.40.10">
    <property type="entry name" value="Tetratricopeptide repeat domain"/>
    <property type="match status" value="1"/>
</dbReference>
<name>A0A498R1R4_9FIRM</name>
<proteinExistence type="predicted"/>
<dbReference type="InterPro" id="IPR018708">
    <property type="entry name" value="DUF2225"/>
</dbReference>
<dbReference type="InterPro" id="IPR011990">
    <property type="entry name" value="TPR-like_helical_dom_sf"/>
</dbReference>
<sequence>MTDILYTVERECPVCSRKFTVTKVRNRLSLLRQDSDFCTYYKEINPHYYEIWVCSHCGYAAPDSHFQELSPAAGDMIGRFLTNKQVNVNFSGSRTREQAIATYKLAIFFAEMMHVQHSRLGSLYLKLAWLYREAEQTEEELKALDKARENYEQALLKEAFPIGKMSELTVEYLIGELFRRTGMVDHALAYLGKVVHNPKVKLERKLQEMSRTAWQEARDAKRQLLGAQPAAK</sequence>
<reference evidence="2 3" key="1">
    <citation type="submission" date="2018-06" db="EMBL/GenBank/DDBJ databases">
        <authorList>
            <person name="Strepis N."/>
        </authorList>
    </citation>
    <scope>NUCLEOTIDE SEQUENCE [LARGE SCALE GENOMIC DNA]</scope>
    <source>
        <strain evidence="2">LUCI</strain>
    </source>
</reference>
<feature type="coiled-coil region" evidence="1">
    <location>
        <begin position="127"/>
        <end position="157"/>
    </location>
</feature>
<dbReference type="Proteomes" id="UP000277811">
    <property type="component" value="Unassembled WGS sequence"/>
</dbReference>
<protein>
    <recommendedName>
        <fullName evidence="4">DUF2225 domain-containing protein</fullName>
    </recommendedName>
</protein>
<organism evidence="2 3">
    <name type="scientific">Lucifera butyrica</name>
    <dbReference type="NCBI Taxonomy" id="1351585"/>
    <lineage>
        <taxon>Bacteria</taxon>
        <taxon>Bacillati</taxon>
        <taxon>Bacillota</taxon>
        <taxon>Negativicutes</taxon>
        <taxon>Veillonellales</taxon>
        <taxon>Veillonellaceae</taxon>
        <taxon>Lucifera</taxon>
    </lineage>
</organism>
<dbReference type="AlphaFoldDB" id="A0A498R1R4"/>
<keyword evidence="3" id="KW-1185">Reference proteome</keyword>
<evidence type="ECO:0008006" key="4">
    <source>
        <dbReference type="Google" id="ProtNLM"/>
    </source>
</evidence>
<dbReference type="RefSeq" id="WP_122626299.1">
    <property type="nucleotide sequence ID" value="NZ_UPPP01000054.1"/>
</dbReference>
<accession>A0A498R1R4</accession>
<keyword evidence="1" id="KW-0175">Coiled coil</keyword>
<dbReference type="Pfam" id="PF09986">
    <property type="entry name" value="DUF2225"/>
    <property type="match status" value="1"/>
</dbReference>